<reference evidence="1 2" key="1">
    <citation type="submission" date="2015-02" db="EMBL/GenBank/DDBJ databases">
        <authorList>
            <person name="Slaby B."/>
            <person name="Hentschel U."/>
        </authorList>
    </citation>
    <scope>NUCLEOTIDE SEQUENCE [LARGE SCALE GENOMIC DNA]</scope>
    <source>
        <strain evidence="1">15L</strain>
    </source>
</reference>
<proteinExistence type="predicted"/>
<evidence type="ECO:0000313" key="2">
    <source>
        <dbReference type="Proteomes" id="UP000035037"/>
    </source>
</evidence>
<protein>
    <submittedName>
        <fullName evidence="1">Uncharacterized protein</fullName>
    </submittedName>
</protein>
<dbReference type="Proteomes" id="UP000035037">
    <property type="component" value="Unassembled WGS sequence"/>
</dbReference>
<comment type="caution">
    <text evidence="1">The sequence shown here is derived from an EMBL/GenBank/DDBJ whole genome shotgun (WGS) entry which is preliminary data.</text>
</comment>
<dbReference type="EMBL" id="JYFQ01000066">
    <property type="protein sequence ID" value="KKZ13820.1"/>
    <property type="molecule type" value="Genomic_DNA"/>
</dbReference>
<accession>A0A0G8AWX9</accession>
<dbReference type="PATRIC" id="fig|1608419.3.peg.2076"/>
<sequence>MVQQLEVVHSSSKELIQWVGAGADVLLCNVLAPVIVQPAPDFARLLKPTGERTRHCWPSHLGSTPEIRICVDLGQ</sequence>
<evidence type="ECO:0000313" key="1">
    <source>
        <dbReference type="EMBL" id="KKZ13820.1"/>
    </source>
</evidence>
<name>A0A0G8AWX9_9SYNE</name>
<dbReference type="AlphaFoldDB" id="A0A0G8AWX9"/>
<reference evidence="1 2" key="2">
    <citation type="submission" date="2015-05" db="EMBL/GenBank/DDBJ databases">
        <title>Lifestyle Evolution in Cyanobacterial Symbionts of Sponges.</title>
        <authorList>
            <person name="Burgsdorf I."/>
            <person name="Slaby B.M."/>
            <person name="Handley K.M."/>
            <person name="Haber M."/>
            <person name="Blom J."/>
            <person name="Marshall C.W."/>
            <person name="Gilbert J.A."/>
            <person name="Hentschel U."/>
            <person name="Steindler L."/>
        </authorList>
    </citation>
    <scope>NUCLEOTIDE SEQUENCE [LARGE SCALE GENOMIC DNA]</scope>
    <source>
        <strain evidence="1">15L</strain>
    </source>
</reference>
<organism evidence="1 2">
    <name type="scientific">Candidatus Synechococcus spongiarum 15L</name>
    <dbReference type="NCBI Taxonomy" id="1608419"/>
    <lineage>
        <taxon>Bacteria</taxon>
        <taxon>Bacillati</taxon>
        <taxon>Cyanobacteriota</taxon>
        <taxon>Cyanophyceae</taxon>
        <taxon>Synechococcales</taxon>
        <taxon>Synechococcaceae</taxon>
        <taxon>Synechococcus</taxon>
    </lineage>
</organism>
<gene>
    <name evidence="1" type="ORF">TQ37_03185</name>
</gene>